<proteinExistence type="predicted"/>
<evidence type="ECO:0000313" key="2">
    <source>
        <dbReference type="EMBL" id="RDG37644.1"/>
    </source>
</evidence>
<gene>
    <name evidence="2" type="ORF">DVH02_13340</name>
</gene>
<feature type="region of interest" description="Disordered" evidence="1">
    <location>
        <begin position="89"/>
        <end position="141"/>
    </location>
</feature>
<accession>A0A370BBU8</accession>
<organism evidence="2 3">
    <name type="scientific">Streptomyces corynorhini</name>
    <dbReference type="NCBI Taxonomy" id="2282652"/>
    <lineage>
        <taxon>Bacteria</taxon>
        <taxon>Bacillati</taxon>
        <taxon>Actinomycetota</taxon>
        <taxon>Actinomycetes</taxon>
        <taxon>Kitasatosporales</taxon>
        <taxon>Streptomycetaceae</taxon>
        <taxon>Streptomyces</taxon>
    </lineage>
</organism>
<name>A0A370BBU8_9ACTN</name>
<keyword evidence="3" id="KW-1185">Reference proteome</keyword>
<dbReference type="OrthoDB" id="3389975at2"/>
<dbReference type="EMBL" id="QQNA01000094">
    <property type="protein sequence ID" value="RDG37644.1"/>
    <property type="molecule type" value="Genomic_DNA"/>
</dbReference>
<reference evidence="2 3" key="1">
    <citation type="submission" date="2018-07" db="EMBL/GenBank/DDBJ databases">
        <title>Streptomyces species from bats.</title>
        <authorList>
            <person name="Dunlap C."/>
        </authorList>
    </citation>
    <scope>NUCLEOTIDE SEQUENCE [LARGE SCALE GENOMIC DNA]</scope>
    <source>
        <strain evidence="2 3">AC230</strain>
    </source>
</reference>
<dbReference type="AlphaFoldDB" id="A0A370BBU8"/>
<feature type="compositionally biased region" description="Low complexity" evidence="1">
    <location>
        <begin position="113"/>
        <end position="124"/>
    </location>
</feature>
<comment type="caution">
    <text evidence="2">The sequence shown here is derived from an EMBL/GenBank/DDBJ whole genome shotgun (WGS) entry which is preliminary data.</text>
</comment>
<dbReference type="RefSeq" id="WP_114624012.1">
    <property type="nucleotide sequence ID" value="NZ_QQNA01000094.1"/>
</dbReference>
<dbReference type="Proteomes" id="UP000253741">
    <property type="component" value="Unassembled WGS sequence"/>
</dbReference>
<sequence>MDEERAGRLVSSLRARGVLAHLAHLGVYQCGVQIVLIGGGEAIWDIDAVMGLRAEVVQDGVLVGFVPHVRGSEEFTEEQLVQTIATARYDKEGLHPPADTATGPEGTGGEGTGLPYRGAGPALPQRRRRGLRLPRWPRRPG</sequence>
<evidence type="ECO:0000313" key="3">
    <source>
        <dbReference type="Proteomes" id="UP000253741"/>
    </source>
</evidence>
<feature type="compositionally biased region" description="Basic residues" evidence="1">
    <location>
        <begin position="125"/>
        <end position="141"/>
    </location>
</feature>
<evidence type="ECO:0000256" key="1">
    <source>
        <dbReference type="SAM" id="MobiDB-lite"/>
    </source>
</evidence>
<protein>
    <submittedName>
        <fullName evidence="2">Uncharacterized protein</fullName>
    </submittedName>
</protein>